<dbReference type="NCBIfam" id="TIGR01280">
    <property type="entry name" value="xseB"/>
    <property type="match status" value="1"/>
</dbReference>
<keyword evidence="3" id="KW-0540">Nuclease</keyword>
<evidence type="ECO:0000313" key="7">
    <source>
        <dbReference type="EMBL" id="EKY03224.1"/>
    </source>
</evidence>
<dbReference type="Gene3D" id="1.10.287.1040">
    <property type="entry name" value="Exonuclease VII, small subunit"/>
    <property type="match status" value="1"/>
</dbReference>
<dbReference type="eggNOG" id="COG1722">
    <property type="taxonomic scope" value="Bacteria"/>
</dbReference>
<dbReference type="SUPFAM" id="SSF116842">
    <property type="entry name" value="XseB-like"/>
    <property type="match status" value="1"/>
</dbReference>
<sequence>MKKDLTYKEAAARLEEIVRYIEQDSPDVDELTTLVAEAVELSKFCREKLTKADKQLTAMMAQLTEDPSQAG</sequence>
<dbReference type="HOGENOM" id="CLU_145918_4_2_10"/>
<name>L1NI87_9PORP</name>
<evidence type="ECO:0000256" key="4">
    <source>
        <dbReference type="ARBA" id="ARBA00022801"/>
    </source>
</evidence>
<protein>
    <recommendedName>
        <fullName evidence="6">Exodeoxyribonuclease VII small subunit</fullName>
        <ecNumber evidence="6">3.1.11.6</ecNumber>
    </recommendedName>
</protein>
<proteinExistence type="inferred from homology"/>
<dbReference type="GO" id="GO:0006308">
    <property type="term" value="P:DNA catabolic process"/>
    <property type="evidence" value="ECO:0007669"/>
    <property type="project" value="UniProtKB-UniRule"/>
</dbReference>
<keyword evidence="2" id="KW-0963">Cytoplasm</keyword>
<dbReference type="GO" id="GO:0009318">
    <property type="term" value="C:exodeoxyribonuclease VII complex"/>
    <property type="evidence" value="ECO:0007669"/>
    <property type="project" value="UniProtKB-UniRule"/>
</dbReference>
<dbReference type="EC" id="3.1.11.6" evidence="6"/>
<dbReference type="InterPro" id="IPR003761">
    <property type="entry name" value="Exonuc_VII_S"/>
</dbReference>
<comment type="caution">
    <text evidence="7">The sequence shown here is derived from an EMBL/GenBank/DDBJ whole genome shotgun (WGS) entry which is preliminary data.</text>
</comment>
<evidence type="ECO:0000256" key="5">
    <source>
        <dbReference type="ARBA" id="ARBA00022839"/>
    </source>
</evidence>
<evidence type="ECO:0000256" key="3">
    <source>
        <dbReference type="ARBA" id="ARBA00022722"/>
    </source>
</evidence>
<gene>
    <name evidence="7" type="ORF">HMPREF9134_00116</name>
</gene>
<evidence type="ECO:0000256" key="6">
    <source>
        <dbReference type="NCBIfam" id="TIGR01280"/>
    </source>
</evidence>
<keyword evidence="5" id="KW-0269">Exonuclease</keyword>
<dbReference type="PATRIC" id="fig|1127696.3.peg.98"/>
<dbReference type="Proteomes" id="UP000010408">
    <property type="component" value="Unassembled WGS sequence"/>
</dbReference>
<dbReference type="InterPro" id="IPR037004">
    <property type="entry name" value="Exonuc_VII_ssu_sf"/>
</dbReference>
<reference evidence="7 8" key="1">
    <citation type="submission" date="2012-05" db="EMBL/GenBank/DDBJ databases">
        <authorList>
            <person name="Weinstock G."/>
            <person name="Sodergren E."/>
            <person name="Lobos E.A."/>
            <person name="Fulton L."/>
            <person name="Fulton R."/>
            <person name="Courtney L."/>
            <person name="Fronick C."/>
            <person name="O'Laughlin M."/>
            <person name="Godfrey J."/>
            <person name="Wilson R.M."/>
            <person name="Miner T."/>
            <person name="Farmer C."/>
            <person name="Delehaunty K."/>
            <person name="Cordes M."/>
            <person name="Minx P."/>
            <person name="Tomlinson C."/>
            <person name="Chen J."/>
            <person name="Wollam A."/>
            <person name="Pepin K.H."/>
            <person name="Bhonagiri V."/>
            <person name="Zhang X."/>
            <person name="Suruliraj S."/>
            <person name="Warren W."/>
            <person name="Mitreva M."/>
            <person name="Mardis E.R."/>
            <person name="Wilson R.K."/>
        </authorList>
    </citation>
    <scope>NUCLEOTIDE SEQUENCE [LARGE SCALE GENOMIC DNA]</scope>
    <source>
        <strain evidence="7 8">F0037</strain>
    </source>
</reference>
<evidence type="ECO:0000256" key="1">
    <source>
        <dbReference type="ARBA" id="ARBA00009998"/>
    </source>
</evidence>
<organism evidence="7 8">
    <name type="scientific">Porphyromonas catoniae F0037</name>
    <dbReference type="NCBI Taxonomy" id="1127696"/>
    <lineage>
        <taxon>Bacteria</taxon>
        <taxon>Pseudomonadati</taxon>
        <taxon>Bacteroidota</taxon>
        <taxon>Bacteroidia</taxon>
        <taxon>Bacteroidales</taxon>
        <taxon>Porphyromonadaceae</taxon>
        <taxon>Porphyromonas</taxon>
    </lineage>
</organism>
<comment type="similarity">
    <text evidence="1">Belongs to the XseB family.</text>
</comment>
<accession>L1NI87</accession>
<dbReference type="EMBL" id="AMEQ01000003">
    <property type="protein sequence ID" value="EKY03224.1"/>
    <property type="molecule type" value="Genomic_DNA"/>
</dbReference>
<dbReference type="STRING" id="1127696.HMPREF9134_00116"/>
<dbReference type="GO" id="GO:0008855">
    <property type="term" value="F:exodeoxyribonuclease VII activity"/>
    <property type="evidence" value="ECO:0007669"/>
    <property type="project" value="UniProtKB-UniRule"/>
</dbReference>
<evidence type="ECO:0000256" key="2">
    <source>
        <dbReference type="ARBA" id="ARBA00022490"/>
    </source>
</evidence>
<evidence type="ECO:0000313" key="8">
    <source>
        <dbReference type="Proteomes" id="UP000010408"/>
    </source>
</evidence>
<dbReference type="RefSeq" id="WP_005468078.1">
    <property type="nucleotide sequence ID" value="NZ_KB291034.1"/>
</dbReference>
<keyword evidence="4" id="KW-0378">Hydrolase</keyword>
<dbReference type="AlphaFoldDB" id="L1NI87"/>
<dbReference type="Pfam" id="PF02609">
    <property type="entry name" value="Exonuc_VII_S"/>
    <property type="match status" value="1"/>
</dbReference>